<keyword evidence="1" id="KW-1133">Transmembrane helix</keyword>
<protein>
    <submittedName>
        <fullName evidence="2">Uncharacterized protein</fullName>
    </submittedName>
</protein>
<feature type="transmembrane region" description="Helical" evidence="1">
    <location>
        <begin position="6"/>
        <end position="27"/>
    </location>
</feature>
<name>A0AAW0KU47_QUESU</name>
<gene>
    <name evidence="2" type="ORF">CFP56_014231</name>
</gene>
<dbReference type="AlphaFoldDB" id="A0AAW0KU47"/>
<sequence length="62" mass="7081">MSVAPLWGLMLSMITSFHVLTILLITLELFREPWECQEVNGGDLDVSWSDAQYKSNHTKTKV</sequence>
<dbReference type="EMBL" id="PKMF04000225">
    <property type="protein sequence ID" value="KAK7842194.1"/>
    <property type="molecule type" value="Genomic_DNA"/>
</dbReference>
<organism evidence="2 3">
    <name type="scientific">Quercus suber</name>
    <name type="common">Cork oak</name>
    <dbReference type="NCBI Taxonomy" id="58331"/>
    <lineage>
        <taxon>Eukaryota</taxon>
        <taxon>Viridiplantae</taxon>
        <taxon>Streptophyta</taxon>
        <taxon>Embryophyta</taxon>
        <taxon>Tracheophyta</taxon>
        <taxon>Spermatophyta</taxon>
        <taxon>Magnoliopsida</taxon>
        <taxon>eudicotyledons</taxon>
        <taxon>Gunneridae</taxon>
        <taxon>Pentapetalae</taxon>
        <taxon>rosids</taxon>
        <taxon>fabids</taxon>
        <taxon>Fagales</taxon>
        <taxon>Fagaceae</taxon>
        <taxon>Quercus</taxon>
    </lineage>
</organism>
<evidence type="ECO:0000256" key="1">
    <source>
        <dbReference type="SAM" id="Phobius"/>
    </source>
</evidence>
<keyword evidence="1" id="KW-0812">Transmembrane</keyword>
<keyword evidence="3" id="KW-1185">Reference proteome</keyword>
<evidence type="ECO:0000313" key="2">
    <source>
        <dbReference type="EMBL" id="KAK7842194.1"/>
    </source>
</evidence>
<comment type="caution">
    <text evidence="2">The sequence shown here is derived from an EMBL/GenBank/DDBJ whole genome shotgun (WGS) entry which is preliminary data.</text>
</comment>
<keyword evidence="1" id="KW-0472">Membrane</keyword>
<evidence type="ECO:0000313" key="3">
    <source>
        <dbReference type="Proteomes" id="UP000237347"/>
    </source>
</evidence>
<reference evidence="2 3" key="1">
    <citation type="journal article" date="2018" name="Sci. Data">
        <title>The draft genome sequence of cork oak.</title>
        <authorList>
            <person name="Ramos A.M."/>
            <person name="Usie A."/>
            <person name="Barbosa P."/>
            <person name="Barros P.M."/>
            <person name="Capote T."/>
            <person name="Chaves I."/>
            <person name="Simoes F."/>
            <person name="Abreu I."/>
            <person name="Carrasquinho I."/>
            <person name="Faro C."/>
            <person name="Guimaraes J.B."/>
            <person name="Mendonca D."/>
            <person name="Nobrega F."/>
            <person name="Rodrigues L."/>
            <person name="Saibo N.J.M."/>
            <person name="Varela M.C."/>
            <person name="Egas C."/>
            <person name="Matos J."/>
            <person name="Miguel C.M."/>
            <person name="Oliveira M.M."/>
            <person name="Ricardo C.P."/>
            <person name="Goncalves S."/>
        </authorList>
    </citation>
    <scope>NUCLEOTIDE SEQUENCE [LARGE SCALE GENOMIC DNA]</scope>
    <source>
        <strain evidence="3">cv. HL8</strain>
    </source>
</reference>
<dbReference type="Proteomes" id="UP000237347">
    <property type="component" value="Unassembled WGS sequence"/>
</dbReference>
<proteinExistence type="predicted"/>
<accession>A0AAW0KU47</accession>